<dbReference type="PROSITE" id="PS51012">
    <property type="entry name" value="ABC_TM2"/>
    <property type="match status" value="1"/>
</dbReference>
<organism evidence="11 13">
    <name type="scientific">Fusicatenibacter saccharivorans</name>
    <dbReference type="NCBI Taxonomy" id="1150298"/>
    <lineage>
        <taxon>Bacteria</taxon>
        <taxon>Bacillati</taxon>
        <taxon>Bacillota</taxon>
        <taxon>Clostridia</taxon>
        <taxon>Lachnospirales</taxon>
        <taxon>Lachnospiraceae</taxon>
        <taxon>Fusicatenibacter</taxon>
    </lineage>
</organism>
<keyword evidence="7 9" id="KW-1133">Transmembrane helix</keyword>
<dbReference type="GO" id="GO:0005886">
    <property type="term" value="C:plasma membrane"/>
    <property type="evidence" value="ECO:0007669"/>
    <property type="project" value="UniProtKB-SubCell"/>
</dbReference>
<keyword evidence="8 9" id="KW-0472">Membrane</keyword>
<feature type="transmembrane region" description="Helical" evidence="9">
    <location>
        <begin position="50"/>
        <end position="73"/>
    </location>
</feature>
<dbReference type="EMBL" id="JAFHBD010000004">
    <property type="protein sequence ID" value="MBN2952298.1"/>
    <property type="molecule type" value="Genomic_DNA"/>
</dbReference>
<evidence type="ECO:0000256" key="9">
    <source>
        <dbReference type="RuleBase" id="RU361157"/>
    </source>
</evidence>
<feature type="domain" description="ABC transmembrane type-2" evidence="10">
    <location>
        <begin position="47"/>
        <end position="281"/>
    </location>
</feature>
<feature type="transmembrane region" description="Helical" evidence="9">
    <location>
        <begin position="261"/>
        <end position="279"/>
    </location>
</feature>
<dbReference type="AlphaFoldDB" id="A0A174F6Q1"/>
<dbReference type="Pfam" id="PF01061">
    <property type="entry name" value="ABC2_membrane"/>
    <property type="match status" value="1"/>
</dbReference>
<name>A0A174F6Q1_9FIRM</name>
<keyword evidence="6 9" id="KW-0812">Transmembrane</keyword>
<protein>
    <recommendedName>
        <fullName evidence="9">Transport permease protein</fullName>
    </recommendedName>
</protein>
<keyword evidence="4 9" id="KW-1003">Cell membrane</keyword>
<proteinExistence type="inferred from homology"/>
<dbReference type="InterPro" id="IPR013525">
    <property type="entry name" value="ABC2_TM"/>
</dbReference>
<keyword evidence="3 9" id="KW-0813">Transport</keyword>
<evidence type="ECO:0000313" key="13">
    <source>
        <dbReference type="Proteomes" id="UP000095706"/>
    </source>
</evidence>
<sequence length="289" mass="33106">MEQQFKTVITANSKWINLHLKETYEYRDLIFLFVRRDFVSKYKQTILGPLWAVIQPLLTTIVFTVIFGSLANLTTLDVKATEETVIPAFLFYMAGTICWSYFSSTVSSTANTFITNSSIMGKVYFPRLVSPAASTISNLISFGIQFAMFLIFLLYFIWKGKMEIRLSGYLFLFPILIIQMMMLAMGVGIIVSALTTKYRDLAMLIGFGLQLWQYGTPVAYGLRLVPEKYMKTYMLNPMTPIITSFRYIFFGTGYFHAGYYGMGWGSTMILFVLGIVLFNKVERTFMDTI</sequence>
<evidence type="ECO:0000259" key="10">
    <source>
        <dbReference type="PROSITE" id="PS51012"/>
    </source>
</evidence>
<evidence type="ECO:0000256" key="3">
    <source>
        <dbReference type="ARBA" id="ARBA00022448"/>
    </source>
</evidence>
<evidence type="ECO:0000256" key="2">
    <source>
        <dbReference type="ARBA" id="ARBA00007783"/>
    </source>
</evidence>
<reference evidence="12" key="2">
    <citation type="submission" date="2021-02" db="EMBL/GenBank/DDBJ databases">
        <title>Metagenome-assembled genomes from human diarrheal sample B26.</title>
        <authorList>
            <person name="Ateba T.P."/>
            <person name="Alayande K.A."/>
            <person name="Mwanza M."/>
        </authorList>
    </citation>
    <scope>NUCLEOTIDE SEQUENCE</scope>
    <source>
        <strain evidence="12">06WH</strain>
    </source>
</reference>
<dbReference type="Proteomes" id="UP000737612">
    <property type="component" value="Unassembled WGS sequence"/>
</dbReference>
<dbReference type="RefSeq" id="WP_055227933.1">
    <property type="nucleotide sequence ID" value="NZ_CYYV01000009.1"/>
</dbReference>
<dbReference type="PANTHER" id="PTHR30413:SF8">
    <property type="entry name" value="TRANSPORT PERMEASE PROTEIN"/>
    <property type="match status" value="1"/>
</dbReference>
<comment type="similarity">
    <text evidence="2 9">Belongs to the ABC-2 integral membrane protein family.</text>
</comment>
<evidence type="ECO:0000313" key="12">
    <source>
        <dbReference type="EMBL" id="MBN2952298.1"/>
    </source>
</evidence>
<evidence type="ECO:0000256" key="4">
    <source>
        <dbReference type="ARBA" id="ARBA00022475"/>
    </source>
</evidence>
<dbReference type="PANTHER" id="PTHR30413">
    <property type="entry name" value="INNER MEMBRANE TRANSPORT PERMEASE"/>
    <property type="match status" value="1"/>
</dbReference>
<evidence type="ECO:0000256" key="8">
    <source>
        <dbReference type="ARBA" id="ARBA00023136"/>
    </source>
</evidence>
<evidence type="ECO:0000256" key="6">
    <source>
        <dbReference type="ARBA" id="ARBA00022692"/>
    </source>
</evidence>
<reference evidence="11 13" key="1">
    <citation type="submission" date="2015-09" db="EMBL/GenBank/DDBJ databases">
        <authorList>
            <consortium name="Pathogen Informatics"/>
        </authorList>
    </citation>
    <scope>NUCLEOTIDE SEQUENCE [LARGE SCALE GENOMIC DNA]</scope>
    <source>
        <strain evidence="11 13">2789STDY5608849</strain>
    </source>
</reference>
<evidence type="ECO:0000256" key="5">
    <source>
        <dbReference type="ARBA" id="ARBA00022519"/>
    </source>
</evidence>
<feature type="transmembrane region" description="Helical" evidence="9">
    <location>
        <begin position="85"/>
        <end position="102"/>
    </location>
</feature>
<keyword evidence="5" id="KW-0997">Cell inner membrane</keyword>
<evidence type="ECO:0000256" key="1">
    <source>
        <dbReference type="ARBA" id="ARBA00004429"/>
    </source>
</evidence>
<accession>A0A174F6Q1</accession>
<feature type="transmembrane region" description="Helical" evidence="9">
    <location>
        <begin position="201"/>
        <end position="222"/>
    </location>
</feature>
<dbReference type="InterPro" id="IPR047817">
    <property type="entry name" value="ABC2_TM_bact-type"/>
</dbReference>
<gene>
    <name evidence="11" type="ORF">ERS852406_02002</name>
    <name evidence="12" type="ORF">JTJ23_01580</name>
</gene>
<feature type="transmembrane region" description="Helical" evidence="9">
    <location>
        <begin position="136"/>
        <end position="158"/>
    </location>
</feature>
<comment type="subcellular location">
    <subcellularLocation>
        <location evidence="1">Cell inner membrane</location>
        <topology evidence="1">Multi-pass membrane protein</topology>
    </subcellularLocation>
    <subcellularLocation>
        <location evidence="9">Cell membrane</location>
        <topology evidence="9">Multi-pass membrane protein</topology>
    </subcellularLocation>
</comment>
<evidence type="ECO:0000256" key="7">
    <source>
        <dbReference type="ARBA" id="ARBA00022989"/>
    </source>
</evidence>
<feature type="transmembrane region" description="Helical" evidence="9">
    <location>
        <begin position="170"/>
        <end position="195"/>
    </location>
</feature>
<dbReference type="Proteomes" id="UP000095706">
    <property type="component" value="Unassembled WGS sequence"/>
</dbReference>
<dbReference type="EMBL" id="CYYV01000009">
    <property type="protein sequence ID" value="CUO45217.1"/>
    <property type="molecule type" value="Genomic_DNA"/>
</dbReference>
<dbReference type="GO" id="GO:0140359">
    <property type="term" value="F:ABC-type transporter activity"/>
    <property type="evidence" value="ECO:0007669"/>
    <property type="project" value="InterPro"/>
</dbReference>
<evidence type="ECO:0000313" key="11">
    <source>
        <dbReference type="EMBL" id="CUO45217.1"/>
    </source>
</evidence>
<dbReference type="GO" id="GO:0015920">
    <property type="term" value="P:lipopolysaccharide transport"/>
    <property type="evidence" value="ECO:0007669"/>
    <property type="project" value="TreeGrafter"/>
</dbReference>